<dbReference type="GO" id="GO:0016987">
    <property type="term" value="F:sigma factor activity"/>
    <property type="evidence" value="ECO:0007669"/>
    <property type="project" value="UniProtKB-KW"/>
</dbReference>
<dbReference type="Gene3D" id="1.10.10.10">
    <property type="entry name" value="Winged helix-like DNA-binding domain superfamily/Winged helix DNA-binding domain"/>
    <property type="match status" value="1"/>
</dbReference>
<dbReference type="GO" id="GO:0003677">
    <property type="term" value="F:DNA binding"/>
    <property type="evidence" value="ECO:0007669"/>
    <property type="project" value="InterPro"/>
</dbReference>
<proteinExistence type="inferred from homology"/>
<dbReference type="Proteomes" id="UP000057981">
    <property type="component" value="Chromosome"/>
</dbReference>
<dbReference type="OrthoDB" id="759001at2"/>
<evidence type="ECO:0000256" key="4">
    <source>
        <dbReference type="ARBA" id="ARBA00023163"/>
    </source>
</evidence>
<dbReference type="InterPro" id="IPR013325">
    <property type="entry name" value="RNA_pol_sigma_r2"/>
</dbReference>
<reference evidence="7 8" key="1">
    <citation type="submission" date="2015-10" db="EMBL/GenBank/DDBJ databases">
        <authorList>
            <person name="Gilbert D.G."/>
        </authorList>
    </citation>
    <scope>NUCLEOTIDE SEQUENCE [LARGE SCALE GENOMIC DNA]</scope>
    <source>
        <strain evidence="8">HZ-22</strain>
    </source>
</reference>
<dbReference type="STRING" id="1736674.APS56_14595"/>
<keyword evidence="8" id="KW-1185">Reference proteome</keyword>
<keyword evidence="4" id="KW-0804">Transcription</keyword>
<evidence type="ECO:0008006" key="9">
    <source>
        <dbReference type="Google" id="ProtNLM"/>
    </source>
</evidence>
<protein>
    <recommendedName>
        <fullName evidence="9">RNA polymerase subunit sigma-24</fullName>
    </recommendedName>
</protein>
<evidence type="ECO:0000313" key="8">
    <source>
        <dbReference type="Proteomes" id="UP000057981"/>
    </source>
</evidence>
<dbReference type="InterPro" id="IPR013249">
    <property type="entry name" value="RNA_pol_sigma70_r4_t2"/>
</dbReference>
<dbReference type="Gene3D" id="1.10.1740.10">
    <property type="match status" value="1"/>
</dbReference>
<evidence type="ECO:0000259" key="5">
    <source>
        <dbReference type="Pfam" id="PF04542"/>
    </source>
</evidence>
<sequence length="173" mass="20213">MLNKETFKDLFNALYPRLVSYSFKYVKDAFIAEEIVEDCLVVLWEKRKDLAHIDNVKPYLYTMVRNASFKYLEKKKRMISLDQTVHDSAVVIEQGIIEEEVHAVILYQALETLPPKCRKVFELSCLKGMKYKDIATDMDISLNTVKSQRSRAIELLKKQLKNNPFLLILLSSF</sequence>
<feature type="domain" description="RNA polymerase sigma factor 70 region 4 type 2" evidence="6">
    <location>
        <begin position="105"/>
        <end position="154"/>
    </location>
</feature>
<dbReference type="PANTHER" id="PTHR43133:SF46">
    <property type="entry name" value="RNA POLYMERASE SIGMA-70 FACTOR ECF SUBFAMILY"/>
    <property type="match status" value="1"/>
</dbReference>
<accession>A0A0P0DBJ2</accession>
<feature type="domain" description="RNA polymerase sigma-70 region 2" evidence="5">
    <location>
        <begin position="10"/>
        <end position="77"/>
    </location>
</feature>
<evidence type="ECO:0000256" key="1">
    <source>
        <dbReference type="ARBA" id="ARBA00010641"/>
    </source>
</evidence>
<keyword evidence="3" id="KW-0731">Sigma factor</keyword>
<dbReference type="RefSeq" id="WP_054729913.1">
    <property type="nucleotide sequence ID" value="NZ_CP012898.1"/>
</dbReference>
<keyword evidence="2" id="KW-0805">Transcription regulation</keyword>
<dbReference type="InterPro" id="IPR007627">
    <property type="entry name" value="RNA_pol_sigma70_r2"/>
</dbReference>
<evidence type="ECO:0000256" key="3">
    <source>
        <dbReference type="ARBA" id="ARBA00023082"/>
    </source>
</evidence>
<dbReference type="SUPFAM" id="SSF88946">
    <property type="entry name" value="Sigma2 domain of RNA polymerase sigma factors"/>
    <property type="match status" value="1"/>
</dbReference>
<name>A0A0P0DBJ2_9FLAO</name>
<evidence type="ECO:0000256" key="2">
    <source>
        <dbReference type="ARBA" id="ARBA00023015"/>
    </source>
</evidence>
<dbReference type="PANTHER" id="PTHR43133">
    <property type="entry name" value="RNA POLYMERASE ECF-TYPE SIGMA FACTO"/>
    <property type="match status" value="1"/>
</dbReference>
<dbReference type="InterPro" id="IPR039425">
    <property type="entry name" value="RNA_pol_sigma-70-like"/>
</dbReference>
<dbReference type="InterPro" id="IPR014327">
    <property type="entry name" value="RNA_pol_sigma70_bacteroid"/>
</dbReference>
<evidence type="ECO:0000313" key="7">
    <source>
        <dbReference type="EMBL" id="ALJ06287.1"/>
    </source>
</evidence>
<dbReference type="Pfam" id="PF04542">
    <property type="entry name" value="Sigma70_r2"/>
    <property type="match status" value="1"/>
</dbReference>
<dbReference type="InterPro" id="IPR013324">
    <property type="entry name" value="RNA_pol_sigma_r3/r4-like"/>
</dbReference>
<gene>
    <name evidence="7" type="ORF">APS56_14595</name>
</gene>
<dbReference type="AlphaFoldDB" id="A0A0P0DBJ2"/>
<organism evidence="7 8">
    <name type="scientific">Pseudalgibacter alginicilyticus</name>
    <dbReference type="NCBI Taxonomy" id="1736674"/>
    <lineage>
        <taxon>Bacteria</taxon>
        <taxon>Pseudomonadati</taxon>
        <taxon>Bacteroidota</taxon>
        <taxon>Flavobacteriia</taxon>
        <taxon>Flavobacteriales</taxon>
        <taxon>Flavobacteriaceae</taxon>
        <taxon>Pseudalgibacter</taxon>
    </lineage>
</organism>
<comment type="similarity">
    <text evidence="1">Belongs to the sigma-70 factor family. ECF subfamily.</text>
</comment>
<dbReference type="InterPro" id="IPR036388">
    <property type="entry name" value="WH-like_DNA-bd_sf"/>
</dbReference>
<dbReference type="Pfam" id="PF08281">
    <property type="entry name" value="Sigma70_r4_2"/>
    <property type="match status" value="1"/>
</dbReference>
<dbReference type="KEGG" id="ahz:APS56_14595"/>
<evidence type="ECO:0000259" key="6">
    <source>
        <dbReference type="Pfam" id="PF08281"/>
    </source>
</evidence>
<dbReference type="NCBIfam" id="TIGR02937">
    <property type="entry name" value="sigma70-ECF"/>
    <property type="match status" value="1"/>
</dbReference>
<dbReference type="EMBL" id="CP012898">
    <property type="protein sequence ID" value="ALJ06287.1"/>
    <property type="molecule type" value="Genomic_DNA"/>
</dbReference>
<dbReference type="NCBIfam" id="TIGR02985">
    <property type="entry name" value="Sig70_bacteroi1"/>
    <property type="match status" value="1"/>
</dbReference>
<dbReference type="CDD" id="cd06171">
    <property type="entry name" value="Sigma70_r4"/>
    <property type="match status" value="1"/>
</dbReference>
<dbReference type="GO" id="GO:0006352">
    <property type="term" value="P:DNA-templated transcription initiation"/>
    <property type="evidence" value="ECO:0007669"/>
    <property type="project" value="InterPro"/>
</dbReference>
<dbReference type="InterPro" id="IPR014284">
    <property type="entry name" value="RNA_pol_sigma-70_dom"/>
</dbReference>
<dbReference type="SUPFAM" id="SSF88659">
    <property type="entry name" value="Sigma3 and sigma4 domains of RNA polymerase sigma factors"/>
    <property type="match status" value="1"/>
</dbReference>